<dbReference type="RefSeq" id="WP_002690078.1">
    <property type="nucleotide sequence ID" value="NZ_JH600070.1"/>
</dbReference>
<dbReference type="STRING" id="395493.BegalDRAFT_2282"/>
<evidence type="ECO:0000313" key="2">
    <source>
        <dbReference type="Proteomes" id="UP000005744"/>
    </source>
</evidence>
<sequence length="419" mass="48956">MPISPCFATTGQQHHFFGYYDKSPLDKSTSRLLCLQTNFTDRLPTDEDIATVGYWSLTDNQFYKLAETRAFNWQQGCMLQWLGPDYDRYIIFNDREENRFISVILEIETGQRTILPYPIYSVHPSGIGAVTVDFERLYFPRRSYAYAGIENTAKNQKLVAGDGIFWLDFQQKSLQPLISTQQMYETEHLSSMAFGDHYLEHLMFSPDGERFLFLHRWVLDDGGIFSRLYSAQKDGRDIRLLLNSGKVTHFNWRGNQQVIAWGGLPNPLNKLRQHRSLVKLLFKPLLPLYHRFVKGKLARKISGQGYILLNDALQTNAHLFAEHCLQVDGHPSWNPQNPQWLVTDTYQDDEFNQWLYLYNVQTKQLIIVDKLHTPPEFADSPMRCDLHPRWDFTGRYICVDSLHTGQRQMYIYDVANLMS</sequence>
<dbReference type="Proteomes" id="UP000005744">
    <property type="component" value="Unassembled WGS sequence"/>
</dbReference>
<keyword evidence="2" id="KW-1185">Reference proteome</keyword>
<proteinExistence type="predicted"/>
<dbReference type="EMBL" id="JH600070">
    <property type="protein sequence ID" value="EIJ43136.1"/>
    <property type="molecule type" value="Genomic_DNA"/>
</dbReference>
<evidence type="ECO:0000313" key="1">
    <source>
        <dbReference type="EMBL" id="EIJ43136.1"/>
    </source>
</evidence>
<dbReference type="HOGENOM" id="CLU_668760_0_0_6"/>
<evidence type="ECO:0008006" key="3">
    <source>
        <dbReference type="Google" id="ProtNLM"/>
    </source>
</evidence>
<gene>
    <name evidence="1" type="ORF">BegalDRAFT_2282</name>
</gene>
<dbReference type="OrthoDB" id="5174394at2"/>
<protein>
    <recommendedName>
        <fullName evidence="3">Periplasmic component of the Tol biopolymer transport system</fullName>
    </recommendedName>
</protein>
<dbReference type="Gene3D" id="2.130.10.10">
    <property type="entry name" value="YVTN repeat-like/Quinoprotein amine dehydrogenase"/>
    <property type="match status" value="1"/>
</dbReference>
<dbReference type="InterPro" id="IPR015943">
    <property type="entry name" value="WD40/YVTN_repeat-like_dom_sf"/>
</dbReference>
<reference evidence="1 2" key="1">
    <citation type="submission" date="2011-11" db="EMBL/GenBank/DDBJ databases">
        <title>Improved High-Quality Draft sequence of Beggiatoa alba B18lD.</title>
        <authorList>
            <consortium name="US DOE Joint Genome Institute"/>
            <person name="Lucas S."/>
            <person name="Han J."/>
            <person name="Lapidus A."/>
            <person name="Cheng J.-F."/>
            <person name="Goodwin L."/>
            <person name="Pitluck S."/>
            <person name="Peters L."/>
            <person name="Mikhailova N."/>
            <person name="Held B."/>
            <person name="Detter J.C."/>
            <person name="Han C."/>
            <person name="Tapia R."/>
            <person name="Land M."/>
            <person name="Hauser L."/>
            <person name="Kyrpides N."/>
            <person name="Ivanova N."/>
            <person name="Pagani I."/>
            <person name="Samuel K."/>
            <person name="Teske A."/>
            <person name="Mueller J."/>
            <person name="Woyke T."/>
        </authorList>
    </citation>
    <scope>NUCLEOTIDE SEQUENCE [LARGE SCALE GENOMIC DNA]</scope>
    <source>
        <strain evidence="1 2">B18LD</strain>
    </source>
</reference>
<dbReference type="eggNOG" id="COG0823">
    <property type="taxonomic scope" value="Bacteria"/>
</dbReference>
<dbReference type="AlphaFoldDB" id="I3CHP3"/>
<dbReference type="SUPFAM" id="SSF82171">
    <property type="entry name" value="DPP6 N-terminal domain-like"/>
    <property type="match status" value="1"/>
</dbReference>
<name>I3CHP3_9GAMM</name>
<organism evidence="1 2">
    <name type="scientific">Beggiatoa alba B18LD</name>
    <dbReference type="NCBI Taxonomy" id="395493"/>
    <lineage>
        <taxon>Bacteria</taxon>
        <taxon>Pseudomonadati</taxon>
        <taxon>Pseudomonadota</taxon>
        <taxon>Gammaproteobacteria</taxon>
        <taxon>Thiotrichales</taxon>
        <taxon>Thiotrichaceae</taxon>
        <taxon>Beggiatoa</taxon>
    </lineage>
</organism>
<accession>I3CHP3</accession>